<feature type="transmembrane region" description="Helical" evidence="4">
    <location>
        <begin position="95"/>
        <end position="119"/>
    </location>
</feature>
<dbReference type="Pfam" id="PF00755">
    <property type="entry name" value="Carn_acyltransf"/>
    <property type="match status" value="3"/>
</dbReference>
<dbReference type="InterPro" id="IPR000542">
    <property type="entry name" value="Carn_acyl_trans"/>
</dbReference>
<keyword evidence="4" id="KW-0472">Membrane</keyword>
<protein>
    <submittedName>
        <fullName evidence="6">CPT1A-like protein</fullName>
    </submittedName>
</protein>
<dbReference type="EMBL" id="CP111018">
    <property type="protein sequence ID" value="WAR11189.1"/>
    <property type="molecule type" value="Genomic_DNA"/>
</dbReference>
<gene>
    <name evidence="6" type="ORF">MAR_036265</name>
</gene>
<dbReference type="SUPFAM" id="SSF52777">
    <property type="entry name" value="CoA-dependent acyltransferases"/>
    <property type="match status" value="2"/>
</dbReference>
<keyword evidence="4" id="KW-0812">Transmembrane</keyword>
<evidence type="ECO:0000256" key="2">
    <source>
        <dbReference type="ARBA" id="ARBA00022679"/>
    </source>
</evidence>
<feature type="transmembrane region" description="Helical" evidence="4">
    <location>
        <begin position="521"/>
        <end position="541"/>
    </location>
</feature>
<reference evidence="6" key="1">
    <citation type="submission" date="2022-11" db="EMBL/GenBank/DDBJ databases">
        <title>Centuries of genome instability and evolution in soft-shell clam transmissible cancer (bioRxiv).</title>
        <authorList>
            <person name="Hart S.F.M."/>
            <person name="Yonemitsu M.A."/>
            <person name="Giersch R.M."/>
            <person name="Beal B.F."/>
            <person name="Arriagada G."/>
            <person name="Davis B.W."/>
            <person name="Ostrander E.A."/>
            <person name="Goff S.P."/>
            <person name="Metzger M.J."/>
        </authorList>
    </citation>
    <scope>NUCLEOTIDE SEQUENCE</scope>
    <source>
        <strain evidence="6">MELC-2E11</strain>
        <tissue evidence="6">Siphon/mantle</tissue>
    </source>
</reference>
<evidence type="ECO:0000256" key="3">
    <source>
        <dbReference type="ARBA" id="ARBA00023315"/>
    </source>
</evidence>
<feature type="domain" description="Choline/carnitine acyltransferase" evidence="5">
    <location>
        <begin position="424"/>
        <end position="520"/>
    </location>
</feature>
<dbReference type="PANTHER" id="PTHR22589:SF112">
    <property type="entry name" value="CHOLINE_CARNITINE ACYLTRANSFERASE DOMAIN-CONTAINING PROTEIN"/>
    <property type="match status" value="1"/>
</dbReference>
<dbReference type="Gene3D" id="3.30.559.10">
    <property type="entry name" value="Chloramphenicol acetyltransferase-like domain"/>
    <property type="match status" value="2"/>
</dbReference>
<dbReference type="InterPro" id="IPR023213">
    <property type="entry name" value="CAT-like_dom_sf"/>
</dbReference>
<dbReference type="InterPro" id="IPR042231">
    <property type="entry name" value="Cho/carn_acyl_trans_2"/>
</dbReference>
<comment type="similarity">
    <text evidence="1">Belongs to the carnitine/choline acetyltransferase family.</text>
</comment>
<dbReference type="PANTHER" id="PTHR22589">
    <property type="entry name" value="CARNITINE O-ACYLTRANSFERASE"/>
    <property type="match status" value="1"/>
</dbReference>
<evidence type="ECO:0000259" key="5">
    <source>
        <dbReference type="Pfam" id="PF00755"/>
    </source>
</evidence>
<dbReference type="Gene3D" id="3.30.559.70">
    <property type="entry name" value="Choline/Carnitine o-acyltransferase, domain 2"/>
    <property type="match status" value="2"/>
</dbReference>
<keyword evidence="2" id="KW-0808">Transferase</keyword>
<evidence type="ECO:0000256" key="4">
    <source>
        <dbReference type="SAM" id="Phobius"/>
    </source>
</evidence>
<accession>A0ABY7EPY9</accession>
<evidence type="ECO:0000313" key="7">
    <source>
        <dbReference type="Proteomes" id="UP001164746"/>
    </source>
</evidence>
<keyword evidence="7" id="KW-1185">Reference proteome</keyword>
<name>A0ABY7EPY9_MYAAR</name>
<dbReference type="InterPro" id="IPR039551">
    <property type="entry name" value="Cho/carn_acyl_trans"/>
</dbReference>
<feature type="domain" description="Choline/carnitine acyltransferase" evidence="5">
    <location>
        <begin position="172"/>
        <end position="422"/>
    </location>
</feature>
<evidence type="ECO:0000313" key="6">
    <source>
        <dbReference type="EMBL" id="WAR11189.1"/>
    </source>
</evidence>
<keyword evidence="4" id="KW-1133">Transmembrane helix</keyword>
<feature type="transmembrane region" description="Helical" evidence="4">
    <location>
        <begin position="54"/>
        <end position="75"/>
    </location>
</feature>
<proteinExistence type="inferred from homology"/>
<evidence type="ECO:0000256" key="1">
    <source>
        <dbReference type="ARBA" id="ARBA00005232"/>
    </source>
</evidence>
<organism evidence="6 7">
    <name type="scientific">Mya arenaria</name>
    <name type="common">Soft-shell clam</name>
    <dbReference type="NCBI Taxonomy" id="6604"/>
    <lineage>
        <taxon>Eukaryota</taxon>
        <taxon>Metazoa</taxon>
        <taxon>Spiralia</taxon>
        <taxon>Lophotrochozoa</taxon>
        <taxon>Mollusca</taxon>
        <taxon>Bivalvia</taxon>
        <taxon>Autobranchia</taxon>
        <taxon>Heteroconchia</taxon>
        <taxon>Euheterodonta</taxon>
        <taxon>Imparidentia</taxon>
        <taxon>Neoheterodontei</taxon>
        <taxon>Myida</taxon>
        <taxon>Myoidea</taxon>
        <taxon>Myidae</taxon>
        <taxon>Mya</taxon>
    </lineage>
</organism>
<sequence>MAEARSAVSQPRVGRIEEGRSPKVDFLLGLRGYVIRRYFRIRNSIKNGMWPTKLWNLEVFVAVLSVVMVGDWAPLKPVTERLRFLERAMFIPSDWPVMLRSLITSVVAGFIFFIIFLHLRRYMLRMLLAYRGWMYEMQRSQSVATLIWGVLVKIVSGSHPSLYGCQQSLPRLPVPPLKKTLKDLIQSLKPVYGEDSQIIQDLKKESKEFQRTLGPKLQRILYLKSWWSQNYVTDFWEKYVYLMGRSPLPINSNYYILDQSFGKPTTSQVARVANSIYQVMMVRQNIEHEKLEPLLIRDTIPICMGQYEKLFSTTRVPGEEIDQLDHYSSSESKHIIVNRKGILYKLDVFDKNRKLVTPANLQKQIHWIMADADKHLDEYSEEARSLPALTGLDRTKWARIRGEHFSQGLNKETLEVVEKAVFHSLTLVSQPDGRLGVNCEHSIGDAPVMAHVIEFNFTQEACGGILCPPISIDDSDLEQLHDSKNSLTCSLYRPERLLWEIPTSLANSINSAHTTVLQLIFLRYFLSAAVFSPIIIICNLYHMTNISLFLIAPTRCVNSACLFDEEEFKYDICLLRLSWYFYICNICILIENAIEDLDHRVEGYFKYGKGFVKTCKVSPDAYIQMALQLTYYKNAGKHCLTYESSMTRLYLMGRTETVRSLTMEASKFVKAFFDKSVSREEKISLLRAACEKHAVMYKDCMNGKGIDRHLFALYVVSKGLDYDCEFLKKCLSIPWTLSTSQSPQQQLKDSPSCDMPEYRDKFFFHVSSKKSSKQTDSTLFMKQLFETLDEMKQNIIKSNMNFDNKLNWINIQFICTQIAKKKQI</sequence>
<dbReference type="Proteomes" id="UP001164746">
    <property type="component" value="Chromosome 7"/>
</dbReference>
<feature type="domain" description="Choline/carnitine acyltransferase" evidence="5">
    <location>
        <begin position="591"/>
        <end position="784"/>
    </location>
</feature>
<keyword evidence="3" id="KW-0012">Acyltransferase</keyword>